<organism evidence="2 3">
    <name type="scientific">Pelomonas aquatica</name>
    <dbReference type="NCBI Taxonomy" id="431058"/>
    <lineage>
        <taxon>Bacteria</taxon>
        <taxon>Pseudomonadati</taxon>
        <taxon>Pseudomonadota</taxon>
        <taxon>Betaproteobacteria</taxon>
        <taxon>Burkholderiales</taxon>
        <taxon>Sphaerotilaceae</taxon>
        <taxon>Roseateles</taxon>
    </lineage>
</organism>
<evidence type="ECO:0000313" key="2">
    <source>
        <dbReference type="EMBL" id="MDG0865109.1"/>
    </source>
</evidence>
<dbReference type="InterPro" id="IPR016181">
    <property type="entry name" value="Acyl_CoA_acyltransferase"/>
</dbReference>
<gene>
    <name evidence="2" type="ORF">EXJ73_21855</name>
</gene>
<dbReference type="EMBL" id="SGUG01000053">
    <property type="protein sequence ID" value="MDG0865109.1"/>
    <property type="molecule type" value="Genomic_DNA"/>
</dbReference>
<protein>
    <recommendedName>
        <fullName evidence="1">N-acetyltransferase domain-containing protein</fullName>
    </recommendedName>
</protein>
<name>A0A9X4R777_9BURK</name>
<accession>A0A9X4R777</accession>
<dbReference type="RefSeq" id="WP_268152899.1">
    <property type="nucleotide sequence ID" value="NZ_JAPPUW010000018.1"/>
</dbReference>
<dbReference type="Proteomes" id="UP001152766">
    <property type="component" value="Unassembled WGS sequence"/>
</dbReference>
<evidence type="ECO:0000313" key="3">
    <source>
        <dbReference type="Proteomes" id="UP001152766"/>
    </source>
</evidence>
<feature type="domain" description="N-acetyltransferase" evidence="1">
    <location>
        <begin position="19"/>
        <end position="178"/>
    </location>
</feature>
<comment type="caution">
    <text evidence="2">The sequence shown here is derived from an EMBL/GenBank/DDBJ whole genome shotgun (WGS) entry which is preliminary data.</text>
</comment>
<dbReference type="GO" id="GO:0016747">
    <property type="term" value="F:acyltransferase activity, transferring groups other than amino-acyl groups"/>
    <property type="evidence" value="ECO:0007669"/>
    <property type="project" value="InterPro"/>
</dbReference>
<evidence type="ECO:0000259" key="1">
    <source>
        <dbReference type="PROSITE" id="PS51186"/>
    </source>
</evidence>
<sequence>MRWTSIAETSELIPLPAGYAFRQLRREDVPELAAKVRQWHPDIVVGAGSCYVREAFYLDKTCLAGEAERDIYVLLIECAGELAGMWSFEREDDALSIYGRILIVAPEHRGSKVAVSCMLGTERVCRACGAEFVYTMATLKTPHMQMALERAGYQLVGFAPGYDREVGRDGLVKRVYEAVFGKILVSDAEMLRPDPAHLTPRTRALFELMFPPAA</sequence>
<reference evidence="2" key="1">
    <citation type="submission" date="2019-02" db="EMBL/GenBank/DDBJ databases">
        <title>Draft genome of the type strain Pelomonas aquatica CCUG 52575T.</title>
        <authorList>
            <person name="Gomila M."/>
            <person name="Lalucat J."/>
        </authorList>
    </citation>
    <scope>NUCLEOTIDE SEQUENCE</scope>
    <source>
        <strain evidence="2">CCUG 52575</strain>
    </source>
</reference>
<dbReference type="Gene3D" id="3.40.630.30">
    <property type="match status" value="1"/>
</dbReference>
<dbReference type="PROSITE" id="PS51186">
    <property type="entry name" value="GNAT"/>
    <property type="match status" value="1"/>
</dbReference>
<dbReference type="SUPFAM" id="SSF55729">
    <property type="entry name" value="Acyl-CoA N-acyltransferases (Nat)"/>
    <property type="match status" value="1"/>
</dbReference>
<dbReference type="InterPro" id="IPR000182">
    <property type="entry name" value="GNAT_dom"/>
</dbReference>
<dbReference type="AlphaFoldDB" id="A0A9X4R777"/>
<proteinExistence type="predicted"/>
<keyword evidence="3" id="KW-1185">Reference proteome</keyword>